<organism evidence="2 3">
    <name type="scientific">Barrientosiimonas humi</name>
    <dbReference type="NCBI Taxonomy" id="999931"/>
    <lineage>
        <taxon>Bacteria</taxon>
        <taxon>Bacillati</taxon>
        <taxon>Actinomycetota</taxon>
        <taxon>Actinomycetes</taxon>
        <taxon>Micrococcales</taxon>
        <taxon>Dermacoccaceae</taxon>
        <taxon>Barrientosiimonas</taxon>
    </lineage>
</organism>
<name>A0A542XG99_9MICO</name>
<dbReference type="AlphaFoldDB" id="A0A542XG99"/>
<evidence type="ECO:0000313" key="3">
    <source>
        <dbReference type="Proteomes" id="UP000318336"/>
    </source>
</evidence>
<evidence type="ECO:0000313" key="2">
    <source>
        <dbReference type="EMBL" id="TQL34847.1"/>
    </source>
</evidence>
<sequence>MKPRETPRIEITELPDELREVFDRLLFGFPVEVTRDGKPVASLEASSLVLEGQIVSAGRSAEGSDGSNDGANDGASRWSIPRPEGDVQVVATAMKLSDSARRRLAQELGEPYVVLDLNEAPASTDVLMTHPVSPQLLGALRGMFPQARIIVTEIEDPELGVSYTGAVTRMLSAGAEAYLPPRPIGAVGQELKRQLESVRPQLAAPGTAPGRTGEIGGQGAGDGEIGRGDR</sequence>
<feature type="compositionally biased region" description="Low complexity" evidence="1">
    <location>
        <begin position="63"/>
        <end position="76"/>
    </location>
</feature>
<dbReference type="RefSeq" id="WP_142007192.1">
    <property type="nucleotide sequence ID" value="NZ_CAJTBP010000001.1"/>
</dbReference>
<keyword evidence="3" id="KW-1185">Reference proteome</keyword>
<proteinExistence type="predicted"/>
<gene>
    <name evidence="2" type="ORF">FB554_3028</name>
</gene>
<accession>A0A542XG99</accession>
<comment type="caution">
    <text evidence="2">The sequence shown here is derived from an EMBL/GenBank/DDBJ whole genome shotgun (WGS) entry which is preliminary data.</text>
</comment>
<feature type="region of interest" description="Disordered" evidence="1">
    <location>
        <begin position="196"/>
        <end position="230"/>
    </location>
</feature>
<dbReference type="OrthoDB" id="3823529at2"/>
<feature type="region of interest" description="Disordered" evidence="1">
    <location>
        <begin position="58"/>
        <end position="82"/>
    </location>
</feature>
<dbReference type="EMBL" id="VFOK01000001">
    <property type="protein sequence ID" value="TQL34847.1"/>
    <property type="molecule type" value="Genomic_DNA"/>
</dbReference>
<reference evidence="2 3" key="1">
    <citation type="submission" date="2019-06" db="EMBL/GenBank/DDBJ databases">
        <title>Sequencing the genomes of 1000 actinobacteria strains.</title>
        <authorList>
            <person name="Klenk H.-P."/>
        </authorList>
    </citation>
    <scope>NUCLEOTIDE SEQUENCE [LARGE SCALE GENOMIC DNA]</scope>
    <source>
        <strain evidence="2 3">DSM 24617</strain>
    </source>
</reference>
<dbReference type="Proteomes" id="UP000318336">
    <property type="component" value="Unassembled WGS sequence"/>
</dbReference>
<protein>
    <submittedName>
        <fullName evidence="2">Uncharacterized protein</fullName>
    </submittedName>
</protein>
<evidence type="ECO:0000256" key="1">
    <source>
        <dbReference type="SAM" id="MobiDB-lite"/>
    </source>
</evidence>
<feature type="compositionally biased region" description="Gly residues" evidence="1">
    <location>
        <begin position="213"/>
        <end position="223"/>
    </location>
</feature>